<evidence type="ECO:0008006" key="3">
    <source>
        <dbReference type="Google" id="ProtNLM"/>
    </source>
</evidence>
<gene>
    <name evidence="1" type="ORF">M3P05_15325</name>
</gene>
<dbReference type="Pfam" id="PF04693">
    <property type="entry name" value="DDE_Tnp_2"/>
    <property type="match status" value="1"/>
</dbReference>
<dbReference type="RefSeq" id="WP_249700814.1">
    <property type="nucleotide sequence ID" value="NZ_JAMFLX010000023.1"/>
</dbReference>
<dbReference type="Proteomes" id="UP001203338">
    <property type="component" value="Unassembled WGS sequence"/>
</dbReference>
<dbReference type="InterPro" id="IPR012337">
    <property type="entry name" value="RNaseH-like_sf"/>
</dbReference>
<dbReference type="InterPro" id="IPR006783">
    <property type="entry name" value="Transposase_ISC1217"/>
</dbReference>
<dbReference type="EMBL" id="JAMFLX010000023">
    <property type="protein sequence ID" value="MCL6271296.1"/>
    <property type="molecule type" value="Genomic_DNA"/>
</dbReference>
<evidence type="ECO:0000313" key="2">
    <source>
        <dbReference type="Proteomes" id="UP001203338"/>
    </source>
</evidence>
<reference evidence="1 2" key="1">
    <citation type="submission" date="2022-05" db="EMBL/GenBank/DDBJ databases">
        <authorList>
            <person name="Park J.-S."/>
        </authorList>
    </citation>
    <scope>NUCLEOTIDE SEQUENCE [LARGE SCALE GENOMIC DNA]</scope>
    <source>
        <strain evidence="1 2">2012CJ34-2</strain>
    </source>
</reference>
<dbReference type="SUPFAM" id="SSF53098">
    <property type="entry name" value="Ribonuclease H-like"/>
    <property type="match status" value="1"/>
</dbReference>
<sequence length="150" mass="16923">MDFAENKPVTGWIAGVEFPVLLFWQVCKSKDGSTGILYLVSSDLGCDAESLKTIYKRRWKVEVFYKTLKSNAAMAKSPAHTVRTQSNHVFLSIYSVFRLETLSLKLNMNHFQLRVKIYLSAQSASFNRATNVYSCVALAILAGINIYSLR</sequence>
<protein>
    <recommendedName>
        <fullName evidence="3">Transposase IS4-like domain-containing protein</fullName>
    </recommendedName>
</protein>
<comment type="caution">
    <text evidence="1">The sequence shown here is derived from an EMBL/GenBank/DDBJ whole genome shotgun (WGS) entry which is preliminary data.</text>
</comment>
<proteinExistence type="predicted"/>
<name>A0ABT0PJ56_9GAMM</name>
<accession>A0ABT0PJ56</accession>
<keyword evidence="2" id="KW-1185">Reference proteome</keyword>
<evidence type="ECO:0000313" key="1">
    <source>
        <dbReference type="EMBL" id="MCL6271296.1"/>
    </source>
</evidence>
<organism evidence="1 2">
    <name type="scientific">Parendozoicomonas callyspongiae</name>
    <dbReference type="NCBI Taxonomy" id="2942213"/>
    <lineage>
        <taxon>Bacteria</taxon>
        <taxon>Pseudomonadati</taxon>
        <taxon>Pseudomonadota</taxon>
        <taxon>Gammaproteobacteria</taxon>
        <taxon>Oceanospirillales</taxon>
        <taxon>Endozoicomonadaceae</taxon>
        <taxon>Parendozoicomonas</taxon>
    </lineage>
</organism>